<dbReference type="InterPro" id="IPR023631">
    <property type="entry name" value="Amidase_dom"/>
</dbReference>
<evidence type="ECO:0000313" key="3">
    <source>
        <dbReference type="EMBL" id="KKQ16754.1"/>
    </source>
</evidence>
<dbReference type="SUPFAM" id="SSF75304">
    <property type="entry name" value="Amidase signature (AS) enzymes"/>
    <property type="match status" value="1"/>
</dbReference>
<name>A0A0G0HXI7_9BACT</name>
<sequence length="123" mass="13162">MTGTFSLSAGYADEYFRKSEQVRQLIREDLENVLGKYDAIVAPTTPSVALRDKDADNPLFGEIADVLAEGSSEVGLPGLTVPSGLSNGMPTGIQFIGKHFDEQTLLHLGQGVEDGVGRLILNL</sequence>
<dbReference type="Gene3D" id="3.90.1300.10">
    <property type="entry name" value="Amidase signature (AS) domain"/>
    <property type="match status" value="1"/>
</dbReference>
<evidence type="ECO:0000259" key="2">
    <source>
        <dbReference type="Pfam" id="PF01425"/>
    </source>
</evidence>
<dbReference type="InterPro" id="IPR000120">
    <property type="entry name" value="Amidase"/>
</dbReference>
<proteinExistence type="inferred from homology"/>
<evidence type="ECO:0000256" key="1">
    <source>
        <dbReference type="ARBA" id="ARBA00009199"/>
    </source>
</evidence>
<keyword evidence="3" id="KW-0808">Transferase</keyword>
<dbReference type="Pfam" id="PF01425">
    <property type="entry name" value="Amidase"/>
    <property type="match status" value="1"/>
</dbReference>
<gene>
    <name evidence="3" type="ORF">US29_C0019G0002</name>
</gene>
<comment type="similarity">
    <text evidence="1">Belongs to the amidase family.</text>
</comment>
<dbReference type="GO" id="GO:0016740">
    <property type="term" value="F:transferase activity"/>
    <property type="evidence" value="ECO:0007669"/>
    <property type="project" value="UniProtKB-KW"/>
</dbReference>
<reference evidence="3 4" key="1">
    <citation type="journal article" date="2015" name="Nature">
        <title>rRNA introns, odd ribosomes, and small enigmatic genomes across a large radiation of phyla.</title>
        <authorList>
            <person name="Brown C.T."/>
            <person name="Hug L.A."/>
            <person name="Thomas B.C."/>
            <person name="Sharon I."/>
            <person name="Castelle C.J."/>
            <person name="Singh A."/>
            <person name="Wilkins M.J."/>
            <person name="Williams K.H."/>
            <person name="Banfield J.F."/>
        </authorList>
    </citation>
    <scope>NUCLEOTIDE SEQUENCE [LARGE SCALE GENOMIC DNA]</scope>
</reference>
<dbReference type="PANTHER" id="PTHR11895">
    <property type="entry name" value="TRANSAMIDASE"/>
    <property type="match status" value="1"/>
</dbReference>
<protein>
    <submittedName>
        <fullName evidence="3">Aspartyl/glutamyl-tRNA amidotransferase subunit A</fullName>
    </submittedName>
</protein>
<dbReference type="AlphaFoldDB" id="A0A0G0HXI7"/>
<feature type="domain" description="Amidase" evidence="2">
    <location>
        <begin position="2"/>
        <end position="106"/>
    </location>
</feature>
<comment type="caution">
    <text evidence="3">The sequence shown here is derived from an EMBL/GenBank/DDBJ whole genome shotgun (WGS) entry which is preliminary data.</text>
</comment>
<dbReference type="Proteomes" id="UP000033886">
    <property type="component" value="Unassembled WGS sequence"/>
</dbReference>
<evidence type="ECO:0000313" key="4">
    <source>
        <dbReference type="Proteomes" id="UP000033886"/>
    </source>
</evidence>
<accession>A0A0G0HXI7</accession>
<dbReference type="PANTHER" id="PTHR11895:SF7">
    <property type="entry name" value="GLUTAMYL-TRNA(GLN) AMIDOTRANSFERASE SUBUNIT A, MITOCHONDRIAL"/>
    <property type="match status" value="1"/>
</dbReference>
<dbReference type="InterPro" id="IPR036928">
    <property type="entry name" value="AS_sf"/>
</dbReference>
<organism evidence="3 4">
    <name type="scientific">candidate division WS6 bacterium GW2011_GWF1_36_8</name>
    <dbReference type="NCBI Taxonomy" id="1619098"/>
    <lineage>
        <taxon>Bacteria</taxon>
        <taxon>Candidatus Dojkabacteria</taxon>
    </lineage>
</organism>
<dbReference type="EMBL" id="LBSK01000019">
    <property type="protein sequence ID" value="KKQ16754.1"/>
    <property type="molecule type" value="Genomic_DNA"/>
</dbReference>